<dbReference type="AlphaFoldDB" id="G0N043"/>
<feature type="domain" description="F-box" evidence="1">
    <location>
        <begin position="3"/>
        <end position="52"/>
    </location>
</feature>
<dbReference type="Pfam" id="PF07735">
    <property type="entry name" value="FBA_2"/>
    <property type="match status" value="1"/>
</dbReference>
<dbReference type="InterPro" id="IPR012885">
    <property type="entry name" value="F-box_Sdz-33"/>
</dbReference>
<dbReference type="PANTHER" id="PTHR22899">
    <property type="entry name" value="CYCLIN-RELATED F-BOX FAMILY"/>
    <property type="match status" value="1"/>
</dbReference>
<evidence type="ECO:0000313" key="2">
    <source>
        <dbReference type="EMBL" id="EGT48893.1"/>
    </source>
</evidence>
<organism evidence="3">
    <name type="scientific">Caenorhabditis brenneri</name>
    <name type="common">Nematode worm</name>
    <dbReference type="NCBI Taxonomy" id="135651"/>
    <lineage>
        <taxon>Eukaryota</taxon>
        <taxon>Metazoa</taxon>
        <taxon>Ecdysozoa</taxon>
        <taxon>Nematoda</taxon>
        <taxon>Chromadorea</taxon>
        <taxon>Rhabditida</taxon>
        <taxon>Rhabditina</taxon>
        <taxon>Rhabditomorpha</taxon>
        <taxon>Rhabditoidea</taxon>
        <taxon>Rhabditidae</taxon>
        <taxon>Peloderinae</taxon>
        <taxon>Caenorhabditis</taxon>
    </lineage>
</organism>
<dbReference type="eggNOG" id="ENOG502TK62">
    <property type="taxonomic scope" value="Eukaryota"/>
</dbReference>
<reference evidence="3" key="1">
    <citation type="submission" date="2011-07" db="EMBL/GenBank/DDBJ databases">
        <authorList>
            <consortium name="Caenorhabditis brenneri Sequencing and Analysis Consortium"/>
            <person name="Wilson R.K."/>
        </authorList>
    </citation>
    <scope>NUCLEOTIDE SEQUENCE [LARGE SCALE GENOMIC DNA]</scope>
    <source>
        <strain evidence="3">PB2801</strain>
    </source>
</reference>
<dbReference type="Proteomes" id="UP000008068">
    <property type="component" value="Unassembled WGS sequence"/>
</dbReference>
<protein>
    <recommendedName>
        <fullName evidence="1">F-box domain-containing protein</fullName>
    </recommendedName>
</protein>
<dbReference type="InParanoid" id="G0N043"/>
<dbReference type="OrthoDB" id="5842403at2759"/>
<name>G0N043_CAEBE</name>
<sequence length="358" mass="41670">MNNFPFLRLPDEPQQEVFKTVDILELISFSLVSKKSKTIAKSQNRQITFAEITVSQYICLEVQDYTNDDGMVADFYEKEEAYDDYDDIFDENFDGQVEDYEGPVALTKPESASASSGFEEDDYTWTKPEFELHDWINHILTVLHHQKVDVIFRNNYTRFDVNSVFEALSKAMPIKSLVMYNIGRITREIAHQVLDVFHSTDSLDLCKKPYQDSISNRKVLMRNYNEIIINEVITCDDLLSINSFNIHLAGISNYSEKFFNRFLKFWILGSNPRMQHLLIQDLSQNNAIEDNETFLNAEDILEGIHYTEVSRNRRKVFDDRNLLVKGGYDIMRFDGTVATLTVEEYQIGGCKIDLFVWP</sequence>
<dbReference type="EMBL" id="GL379824">
    <property type="protein sequence ID" value="EGT48893.1"/>
    <property type="molecule type" value="Genomic_DNA"/>
</dbReference>
<proteinExistence type="predicted"/>
<accession>G0N043</accession>
<dbReference type="PROSITE" id="PS50181">
    <property type="entry name" value="FBOX"/>
    <property type="match status" value="1"/>
</dbReference>
<dbReference type="InterPro" id="IPR053222">
    <property type="entry name" value="Zygotic_Embryogenesis-Asso"/>
</dbReference>
<dbReference type="HOGENOM" id="CLU_028840_1_3_1"/>
<keyword evidence="3" id="KW-1185">Reference proteome</keyword>
<evidence type="ECO:0000259" key="1">
    <source>
        <dbReference type="PROSITE" id="PS50181"/>
    </source>
</evidence>
<gene>
    <name evidence="2" type="ORF">CAEBREN_19198</name>
</gene>
<dbReference type="OMA" id="YICLEVQ"/>
<dbReference type="InterPro" id="IPR001810">
    <property type="entry name" value="F-box_dom"/>
</dbReference>
<dbReference type="Pfam" id="PF00646">
    <property type="entry name" value="F-box"/>
    <property type="match status" value="1"/>
</dbReference>
<evidence type="ECO:0000313" key="3">
    <source>
        <dbReference type="Proteomes" id="UP000008068"/>
    </source>
</evidence>